<dbReference type="AlphaFoldDB" id="A0AAV2T5D2"/>
<accession>A0AAV2T5D2</accession>
<sequence>MNETRGIPVQPPVYSARTLMGNWVEDRFDLNWLTKRKSLESAYAYRYKTEYATRYNSTEIEKNPAPNYPVRSPFTFPGHQPELLPMATPRCWKTSYQSSNAFWKTLGRHQVSCAPESTENTL</sequence>
<protein>
    <submittedName>
        <fullName evidence="1">Uncharacterized protein</fullName>
    </submittedName>
</protein>
<proteinExistence type="predicted"/>
<evidence type="ECO:0000313" key="2">
    <source>
        <dbReference type="Proteomes" id="UP001497525"/>
    </source>
</evidence>
<dbReference type="GO" id="GO:0030317">
    <property type="term" value="P:flagellated sperm motility"/>
    <property type="evidence" value="ECO:0007669"/>
    <property type="project" value="InterPro"/>
</dbReference>
<dbReference type="GO" id="GO:0005634">
    <property type="term" value="C:nucleus"/>
    <property type="evidence" value="ECO:0007669"/>
    <property type="project" value="InterPro"/>
</dbReference>
<comment type="caution">
    <text evidence="1">The sequence shown here is derived from an EMBL/GenBank/DDBJ whole genome shotgun (WGS) entry which is preliminary data.</text>
</comment>
<reference evidence="1" key="1">
    <citation type="submission" date="2024-06" db="EMBL/GenBank/DDBJ databases">
        <authorList>
            <person name="Liu X."/>
            <person name="Lenzi L."/>
            <person name="Haldenby T S."/>
            <person name="Uol C."/>
        </authorList>
    </citation>
    <scope>NUCLEOTIDE SEQUENCE</scope>
</reference>
<gene>
    <name evidence="1" type="ORF">CDAUBV1_LOCUS4636</name>
</gene>
<dbReference type="InterPro" id="IPR009524">
    <property type="entry name" value="CFAP68"/>
</dbReference>
<dbReference type="Proteomes" id="UP001497525">
    <property type="component" value="Unassembled WGS sequence"/>
</dbReference>
<dbReference type="EMBL" id="CAXLJL010000115">
    <property type="protein sequence ID" value="CAL5132126.1"/>
    <property type="molecule type" value="Genomic_DNA"/>
</dbReference>
<dbReference type="Pfam" id="PF06608">
    <property type="entry name" value="CFAP68"/>
    <property type="match status" value="1"/>
</dbReference>
<organism evidence="1 2">
    <name type="scientific">Calicophoron daubneyi</name>
    <name type="common">Rumen fluke</name>
    <name type="synonym">Paramphistomum daubneyi</name>
    <dbReference type="NCBI Taxonomy" id="300641"/>
    <lineage>
        <taxon>Eukaryota</taxon>
        <taxon>Metazoa</taxon>
        <taxon>Spiralia</taxon>
        <taxon>Lophotrochozoa</taxon>
        <taxon>Platyhelminthes</taxon>
        <taxon>Trematoda</taxon>
        <taxon>Digenea</taxon>
        <taxon>Plagiorchiida</taxon>
        <taxon>Pronocephalata</taxon>
        <taxon>Paramphistomoidea</taxon>
        <taxon>Paramphistomidae</taxon>
        <taxon>Calicophoron</taxon>
    </lineage>
</organism>
<name>A0AAV2T5D2_CALDB</name>
<evidence type="ECO:0000313" key="1">
    <source>
        <dbReference type="EMBL" id="CAL5132126.1"/>
    </source>
</evidence>